<dbReference type="GO" id="GO:0003677">
    <property type="term" value="F:DNA binding"/>
    <property type="evidence" value="ECO:0007669"/>
    <property type="project" value="UniProtKB-KW"/>
</dbReference>
<feature type="domain" description="HTH lysR-type" evidence="5">
    <location>
        <begin position="9"/>
        <end position="64"/>
    </location>
</feature>
<dbReference type="Proteomes" id="UP000450000">
    <property type="component" value="Unassembled WGS sequence"/>
</dbReference>
<proteinExistence type="inferred from homology"/>
<dbReference type="PANTHER" id="PTHR30346">
    <property type="entry name" value="TRANSCRIPTIONAL DUAL REGULATOR HCAR-RELATED"/>
    <property type="match status" value="1"/>
</dbReference>
<dbReference type="InterPro" id="IPR000847">
    <property type="entry name" value="LysR_HTH_N"/>
</dbReference>
<organism evidence="6 7">
    <name type="scientific">Streptomyces kaniharaensis</name>
    <dbReference type="NCBI Taxonomy" id="212423"/>
    <lineage>
        <taxon>Bacteria</taxon>
        <taxon>Bacillati</taxon>
        <taxon>Actinomycetota</taxon>
        <taxon>Actinomycetes</taxon>
        <taxon>Kitasatosporales</taxon>
        <taxon>Streptomycetaceae</taxon>
        <taxon>Streptomyces</taxon>
    </lineage>
</organism>
<protein>
    <submittedName>
        <fullName evidence="6">LysR family transcriptional regulator</fullName>
    </submittedName>
</protein>
<dbReference type="CDD" id="cd08423">
    <property type="entry name" value="PBP2_LTTR_like_6"/>
    <property type="match status" value="1"/>
</dbReference>
<dbReference type="EMBL" id="WBOF01000002">
    <property type="protein sequence ID" value="MQS16419.1"/>
    <property type="molecule type" value="Genomic_DNA"/>
</dbReference>
<evidence type="ECO:0000259" key="5">
    <source>
        <dbReference type="PROSITE" id="PS50931"/>
    </source>
</evidence>
<dbReference type="SUPFAM" id="SSF53850">
    <property type="entry name" value="Periplasmic binding protein-like II"/>
    <property type="match status" value="1"/>
</dbReference>
<dbReference type="PROSITE" id="PS50931">
    <property type="entry name" value="HTH_LYSR"/>
    <property type="match status" value="1"/>
</dbReference>
<keyword evidence="2" id="KW-0805">Transcription regulation</keyword>
<gene>
    <name evidence="6" type="ORF">F7Q99_30535</name>
</gene>
<dbReference type="Gene3D" id="1.10.10.10">
    <property type="entry name" value="Winged helix-like DNA-binding domain superfamily/Winged helix DNA-binding domain"/>
    <property type="match status" value="1"/>
</dbReference>
<dbReference type="PANTHER" id="PTHR30346:SF29">
    <property type="entry name" value="LYSR SUBSTRATE-BINDING"/>
    <property type="match status" value="1"/>
</dbReference>
<dbReference type="InterPro" id="IPR036390">
    <property type="entry name" value="WH_DNA-bd_sf"/>
</dbReference>
<dbReference type="Pfam" id="PF03466">
    <property type="entry name" value="LysR_substrate"/>
    <property type="match status" value="1"/>
</dbReference>
<evidence type="ECO:0000256" key="3">
    <source>
        <dbReference type="ARBA" id="ARBA00023125"/>
    </source>
</evidence>
<evidence type="ECO:0000313" key="7">
    <source>
        <dbReference type="Proteomes" id="UP000450000"/>
    </source>
</evidence>
<dbReference type="Gene3D" id="3.40.190.10">
    <property type="entry name" value="Periplasmic binding protein-like II"/>
    <property type="match status" value="2"/>
</dbReference>
<name>A0A6N7L0R2_9ACTN</name>
<evidence type="ECO:0000313" key="6">
    <source>
        <dbReference type="EMBL" id="MQS16419.1"/>
    </source>
</evidence>
<keyword evidence="3" id="KW-0238">DNA-binding</keyword>
<dbReference type="InterPro" id="IPR036388">
    <property type="entry name" value="WH-like_DNA-bd_sf"/>
</dbReference>
<evidence type="ECO:0000256" key="4">
    <source>
        <dbReference type="ARBA" id="ARBA00023163"/>
    </source>
</evidence>
<dbReference type="Pfam" id="PF00126">
    <property type="entry name" value="HTH_1"/>
    <property type="match status" value="1"/>
</dbReference>
<evidence type="ECO:0000256" key="2">
    <source>
        <dbReference type="ARBA" id="ARBA00023015"/>
    </source>
</evidence>
<evidence type="ECO:0000256" key="1">
    <source>
        <dbReference type="ARBA" id="ARBA00009437"/>
    </source>
</evidence>
<dbReference type="GO" id="GO:0032993">
    <property type="term" value="C:protein-DNA complex"/>
    <property type="evidence" value="ECO:0007669"/>
    <property type="project" value="TreeGrafter"/>
</dbReference>
<dbReference type="InterPro" id="IPR005119">
    <property type="entry name" value="LysR_subst-bd"/>
</dbReference>
<comment type="similarity">
    <text evidence="1">Belongs to the LysR transcriptional regulatory family.</text>
</comment>
<keyword evidence="7" id="KW-1185">Reference proteome</keyword>
<comment type="caution">
    <text evidence="6">The sequence shown here is derived from an EMBL/GenBank/DDBJ whole genome shotgun (WGS) entry which is preliminary data.</text>
</comment>
<accession>A0A6N7L0R2</accession>
<dbReference type="AlphaFoldDB" id="A0A6N7L0R2"/>
<dbReference type="GO" id="GO:0003700">
    <property type="term" value="F:DNA-binding transcription factor activity"/>
    <property type="evidence" value="ECO:0007669"/>
    <property type="project" value="InterPro"/>
</dbReference>
<dbReference type="SUPFAM" id="SSF46785">
    <property type="entry name" value="Winged helix' DNA-binding domain"/>
    <property type="match status" value="1"/>
</dbReference>
<sequence>MSLNSVQRLDPRLLATLEAVVRHRSFNAAARELGYSAPAVSQQIAELERRAGLILIERRPVRATPGGMVLLDAEQRVRSALAAASVELDAMRAGTAGRIRLGAFASAAAGIVPQALAELHATYPDVQVSLSQVEPEAGYSRLKRGDMDLALSYDYDFIPMPPPRTLRRTLVARDPVVAVVPADHHLAHRDVIDLAGLASETWIAAPEAALRLELLAQMAKTPGFQARLEYDGDDFNTVLGFVAAGLCVAVMPRLALPPGSTQVVARPLADPELTRFIYTVRIDTRHAPRALLALERMLAAQALAALS</sequence>
<keyword evidence="4" id="KW-0804">Transcription</keyword>
<reference evidence="6 7" key="1">
    <citation type="submission" date="2019-09" db="EMBL/GenBank/DDBJ databases">
        <title>Genome Sequences of Streptomyces kaniharaensis ATCC 21070.</title>
        <authorList>
            <person name="Zhu W."/>
            <person name="De Crecy-Lagard V."/>
            <person name="Richards N.G."/>
        </authorList>
    </citation>
    <scope>NUCLEOTIDE SEQUENCE [LARGE SCALE GENOMIC DNA]</scope>
    <source>
        <strain evidence="6 7">SF-557</strain>
    </source>
</reference>